<evidence type="ECO:0000256" key="4">
    <source>
        <dbReference type="ARBA" id="ARBA00009879"/>
    </source>
</evidence>
<evidence type="ECO:0000256" key="14">
    <source>
        <dbReference type="ARBA" id="ARBA00042102"/>
    </source>
</evidence>
<sequence>MKVVLSIAGSDSSGGAGIQADLKTMTAHGVFGMTAITAMTAQNTTGVSAIVESSPEFLGKQIDACLTDIPADAVKIGMLPSPEQVRLVAKKLKEYGVSNIVVDPVMVATSGSRLMEENTSQVMADNLFGIATVITPNIPEAECLVECKIFDKAGMEKAAKELGNEYGCGVLIKGGHSVEDACDVLYENGEITWFEGKKIDNDNTHGTGCTLSSAIASNLALGYNLKESVERAKEYITATISAGLNLGQGSGPLNHMVGIKSEKGERDGSGKWTSIRSSREDCRESSAGIGV</sequence>
<feature type="compositionally biased region" description="Basic and acidic residues" evidence="16">
    <location>
        <begin position="260"/>
        <end position="269"/>
    </location>
</feature>
<keyword evidence="9" id="KW-0547">Nucleotide-binding</keyword>
<evidence type="ECO:0000256" key="9">
    <source>
        <dbReference type="ARBA" id="ARBA00022741"/>
    </source>
</evidence>
<comment type="catalytic activity">
    <reaction evidence="2">
        <text>4-amino-2-methyl-5-(phosphooxymethyl)pyrimidine + ATP = 4-amino-2-methyl-5-(diphosphooxymethyl)pyrimidine + ADP</text>
        <dbReference type="Rhea" id="RHEA:19893"/>
        <dbReference type="ChEBI" id="CHEBI:30616"/>
        <dbReference type="ChEBI" id="CHEBI:57841"/>
        <dbReference type="ChEBI" id="CHEBI:58354"/>
        <dbReference type="ChEBI" id="CHEBI:456216"/>
        <dbReference type="EC" id="2.7.4.7"/>
    </reaction>
</comment>
<proteinExistence type="inferred from homology"/>
<keyword evidence="12" id="KW-0784">Thiamine biosynthesis</keyword>
<accession>A0A1G5S3X2</accession>
<dbReference type="GO" id="GO:0008972">
    <property type="term" value="F:phosphomethylpyrimidine kinase activity"/>
    <property type="evidence" value="ECO:0007669"/>
    <property type="project" value="UniProtKB-EC"/>
</dbReference>
<name>A0A1G5S3X2_PSEXY</name>
<evidence type="ECO:0000313" key="19">
    <source>
        <dbReference type="Proteomes" id="UP000199428"/>
    </source>
</evidence>
<gene>
    <name evidence="18" type="ORF">SAMN02910350_02299</name>
</gene>
<dbReference type="EC" id="2.7.4.7" evidence="6"/>
<comment type="pathway">
    <text evidence="13">Cofactor biosynthesis; thiamine diphosphate biosynthesis; 4-amino-2-methyl-5-diphosphomethylpyrimidine from 5-amino-1-(5-phospho-D-ribosyl)imidazole: step 2/3.</text>
</comment>
<evidence type="ECO:0000256" key="15">
    <source>
        <dbReference type="ARBA" id="ARBA00043176"/>
    </source>
</evidence>
<comment type="pathway">
    <text evidence="3">Cofactor biosynthesis; thiamine diphosphate biosynthesis; 4-amino-2-methyl-5-diphosphomethylpyrimidine from 5-amino-1-(5-phospho-D-ribosyl)imidazole: step 3/3.</text>
</comment>
<evidence type="ECO:0000256" key="16">
    <source>
        <dbReference type="SAM" id="MobiDB-lite"/>
    </source>
</evidence>
<dbReference type="GO" id="GO:0005524">
    <property type="term" value="F:ATP binding"/>
    <property type="evidence" value="ECO:0007669"/>
    <property type="project" value="UniProtKB-KW"/>
</dbReference>
<evidence type="ECO:0000256" key="1">
    <source>
        <dbReference type="ARBA" id="ARBA00000151"/>
    </source>
</evidence>
<evidence type="ECO:0000256" key="5">
    <source>
        <dbReference type="ARBA" id="ARBA00012135"/>
    </source>
</evidence>
<dbReference type="CDD" id="cd01169">
    <property type="entry name" value="HMPP_kinase"/>
    <property type="match status" value="1"/>
</dbReference>
<dbReference type="EC" id="2.7.1.49" evidence="5"/>
<evidence type="ECO:0000256" key="3">
    <source>
        <dbReference type="ARBA" id="ARBA00004769"/>
    </source>
</evidence>
<evidence type="ECO:0000256" key="12">
    <source>
        <dbReference type="ARBA" id="ARBA00022977"/>
    </source>
</evidence>
<dbReference type="AlphaFoldDB" id="A0A1G5S3X2"/>
<keyword evidence="11" id="KW-0067">ATP-binding</keyword>
<dbReference type="PANTHER" id="PTHR20858">
    <property type="entry name" value="PHOSPHOMETHYLPYRIMIDINE KINASE"/>
    <property type="match status" value="1"/>
</dbReference>
<protein>
    <recommendedName>
        <fullName evidence="7">Hydroxymethylpyrimidine/phosphomethylpyrimidine kinase</fullName>
        <ecNumber evidence="5">2.7.1.49</ecNumber>
        <ecNumber evidence="6">2.7.4.7</ecNumber>
    </recommendedName>
    <alternativeName>
        <fullName evidence="14">Hydroxymethylpyrimidine kinase</fullName>
    </alternativeName>
    <alternativeName>
        <fullName evidence="15">Hydroxymethylpyrimidine phosphate kinase</fullName>
    </alternativeName>
</protein>
<dbReference type="Pfam" id="PF08543">
    <property type="entry name" value="Phos_pyr_kin"/>
    <property type="match status" value="1"/>
</dbReference>
<evidence type="ECO:0000256" key="8">
    <source>
        <dbReference type="ARBA" id="ARBA00022679"/>
    </source>
</evidence>
<evidence type="ECO:0000256" key="13">
    <source>
        <dbReference type="ARBA" id="ARBA00037917"/>
    </source>
</evidence>
<evidence type="ECO:0000256" key="11">
    <source>
        <dbReference type="ARBA" id="ARBA00022840"/>
    </source>
</evidence>
<evidence type="ECO:0000313" key="18">
    <source>
        <dbReference type="EMBL" id="SCZ80451.1"/>
    </source>
</evidence>
<dbReference type="InterPro" id="IPR029056">
    <property type="entry name" value="Ribokinase-like"/>
</dbReference>
<dbReference type="InterPro" id="IPR004399">
    <property type="entry name" value="HMP/HMP-P_kinase_dom"/>
</dbReference>
<keyword evidence="10 18" id="KW-0418">Kinase</keyword>
<evidence type="ECO:0000256" key="2">
    <source>
        <dbReference type="ARBA" id="ARBA00000565"/>
    </source>
</evidence>
<dbReference type="Proteomes" id="UP000199428">
    <property type="component" value="Unassembled WGS sequence"/>
</dbReference>
<dbReference type="GO" id="GO:0008902">
    <property type="term" value="F:hydroxymethylpyrimidine kinase activity"/>
    <property type="evidence" value="ECO:0007669"/>
    <property type="project" value="UniProtKB-EC"/>
</dbReference>
<evidence type="ECO:0000259" key="17">
    <source>
        <dbReference type="Pfam" id="PF08543"/>
    </source>
</evidence>
<evidence type="ECO:0000256" key="7">
    <source>
        <dbReference type="ARBA" id="ARBA00019161"/>
    </source>
</evidence>
<keyword evidence="8" id="KW-0808">Transferase</keyword>
<dbReference type="RefSeq" id="WP_242870461.1">
    <property type="nucleotide sequence ID" value="NZ_FMWK01000014.1"/>
</dbReference>
<dbReference type="GO" id="GO:0005829">
    <property type="term" value="C:cytosol"/>
    <property type="evidence" value="ECO:0007669"/>
    <property type="project" value="TreeGrafter"/>
</dbReference>
<evidence type="ECO:0000256" key="10">
    <source>
        <dbReference type="ARBA" id="ARBA00022777"/>
    </source>
</evidence>
<dbReference type="NCBIfam" id="TIGR00097">
    <property type="entry name" value="HMP-P_kinase"/>
    <property type="match status" value="1"/>
</dbReference>
<dbReference type="GO" id="GO:0009228">
    <property type="term" value="P:thiamine biosynthetic process"/>
    <property type="evidence" value="ECO:0007669"/>
    <property type="project" value="UniProtKB-KW"/>
</dbReference>
<dbReference type="InterPro" id="IPR013749">
    <property type="entry name" value="PM/HMP-P_kinase-1"/>
</dbReference>
<feature type="region of interest" description="Disordered" evidence="16">
    <location>
        <begin position="260"/>
        <end position="291"/>
    </location>
</feature>
<feature type="domain" description="Pyridoxamine kinase/Phosphomethylpyrimidine kinase" evidence="17">
    <location>
        <begin position="11"/>
        <end position="254"/>
    </location>
</feature>
<organism evidence="18 19">
    <name type="scientific">Pseudobutyrivibrio xylanivorans</name>
    <dbReference type="NCBI Taxonomy" id="185007"/>
    <lineage>
        <taxon>Bacteria</taxon>
        <taxon>Bacillati</taxon>
        <taxon>Bacillota</taxon>
        <taxon>Clostridia</taxon>
        <taxon>Lachnospirales</taxon>
        <taxon>Lachnospiraceae</taxon>
        <taxon>Pseudobutyrivibrio</taxon>
    </lineage>
</organism>
<dbReference type="PANTHER" id="PTHR20858:SF17">
    <property type="entry name" value="HYDROXYMETHYLPYRIMIDINE_PHOSPHOMETHYLPYRIMIDINE KINASE THI20-RELATED"/>
    <property type="match status" value="1"/>
</dbReference>
<dbReference type="FunFam" id="3.40.1190.20:FF:000003">
    <property type="entry name" value="Phosphomethylpyrimidine kinase ThiD"/>
    <property type="match status" value="1"/>
</dbReference>
<dbReference type="Gene3D" id="3.40.1190.20">
    <property type="match status" value="1"/>
</dbReference>
<comment type="similarity">
    <text evidence="4">Belongs to the ThiD family.</text>
</comment>
<dbReference type="EMBL" id="FMWK01000014">
    <property type="protein sequence ID" value="SCZ80451.1"/>
    <property type="molecule type" value="Genomic_DNA"/>
</dbReference>
<reference evidence="18 19" key="1">
    <citation type="submission" date="2016-10" db="EMBL/GenBank/DDBJ databases">
        <authorList>
            <person name="de Groot N.N."/>
        </authorList>
    </citation>
    <scope>NUCLEOTIDE SEQUENCE [LARGE SCALE GENOMIC DNA]</scope>
    <source>
        <strain evidence="18 19">DSM 10317</strain>
    </source>
</reference>
<evidence type="ECO:0000256" key="6">
    <source>
        <dbReference type="ARBA" id="ARBA00012963"/>
    </source>
</evidence>
<dbReference type="SUPFAM" id="SSF53613">
    <property type="entry name" value="Ribokinase-like"/>
    <property type="match status" value="1"/>
</dbReference>
<comment type="catalytic activity">
    <reaction evidence="1">
        <text>4-amino-5-hydroxymethyl-2-methylpyrimidine + ATP = 4-amino-2-methyl-5-(phosphooxymethyl)pyrimidine + ADP + H(+)</text>
        <dbReference type="Rhea" id="RHEA:23096"/>
        <dbReference type="ChEBI" id="CHEBI:15378"/>
        <dbReference type="ChEBI" id="CHEBI:16892"/>
        <dbReference type="ChEBI" id="CHEBI:30616"/>
        <dbReference type="ChEBI" id="CHEBI:58354"/>
        <dbReference type="ChEBI" id="CHEBI:456216"/>
        <dbReference type="EC" id="2.7.1.49"/>
    </reaction>
</comment>